<keyword evidence="5 12" id="KW-0597">Phosphoprotein</keyword>
<evidence type="ECO:0000256" key="8">
    <source>
        <dbReference type="ARBA" id="ARBA00022777"/>
    </source>
</evidence>
<dbReference type="PROSITE" id="PS50885">
    <property type="entry name" value="HAMP"/>
    <property type="match status" value="1"/>
</dbReference>
<dbReference type="InterPro" id="IPR036890">
    <property type="entry name" value="HATPase_C_sf"/>
</dbReference>
<keyword evidence="4" id="KW-1003">Cell membrane</keyword>
<dbReference type="GO" id="GO:0005524">
    <property type="term" value="F:ATP binding"/>
    <property type="evidence" value="ECO:0007669"/>
    <property type="project" value="UniProtKB-KW"/>
</dbReference>
<evidence type="ECO:0000259" key="16">
    <source>
        <dbReference type="PROSITE" id="PS50110"/>
    </source>
</evidence>
<dbReference type="InterPro" id="IPR029016">
    <property type="entry name" value="GAF-like_dom_sf"/>
</dbReference>
<keyword evidence="14" id="KW-1133">Transmembrane helix</keyword>
<keyword evidence="6" id="KW-0808">Transferase</keyword>
<dbReference type="Gene3D" id="1.10.287.130">
    <property type="match status" value="1"/>
</dbReference>
<evidence type="ECO:0000256" key="9">
    <source>
        <dbReference type="ARBA" id="ARBA00022840"/>
    </source>
</evidence>
<keyword evidence="8" id="KW-0418">Kinase</keyword>
<dbReference type="PANTHER" id="PTHR43547">
    <property type="entry name" value="TWO-COMPONENT HISTIDINE KINASE"/>
    <property type="match status" value="1"/>
</dbReference>
<accession>A0ABS9UA24</accession>
<dbReference type="Gene3D" id="3.30.565.10">
    <property type="entry name" value="Histidine kinase-like ATPase, C-terminal domain"/>
    <property type="match status" value="1"/>
</dbReference>
<dbReference type="SUPFAM" id="SSF55781">
    <property type="entry name" value="GAF domain-like"/>
    <property type="match status" value="1"/>
</dbReference>
<dbReference type="CDD" id="cd16922">
    <property type="entry name" value="HATPase_EvgS-ArcB-TorS-like"/>
    <property type="match status" value="1"/>
</dbReference>
<evidence type="ECO:0000256" key="6">
    <source>
        <dbReference type="ARBA" id="ARBA00022679"/>
    </source>
</evidence>
<feature type="domain" description="HAMP" evidence="17">
    <location>
        <begin position="213"/>
        <end position="266"/>
    </location>
</feature>
<dbReference type="PROSITE" id="PS50109">
    <property type="entry name" value="HIS_KIN"/>
    <property type="match status" value="1"/>
</dbReference>
<organism evidence="18 19">
    <name type="scientific">Solibacillus palustris</name>
    <dbReference type="NCBI Taxonomy" id="2908203"/>
    <lineage>
        <taxon>Bacteria</taxon>
        <taxon>Bacillati</taxon>
        <taxon>Bacillota</taxon>
        <taxon>Bacilli</taxon>
        <taxon>Bacillales</taxon>
        <taxon>Caryophanaceae</taxon>
        <taxon>Solibacillus</taxon>
    </lineage>
</organism>
<keyword evidence="19" id="KW-1185">Reference proteome</keyword>
<evidence type="ECO:0000256" key="12">
    <source>
        <dbReference type="PROSITE-ProRule" id="PRU00169"/>
    </source>
</evidence>
<evidence type="ECO:0000313" key="18">
    <source>
        <dbReference type="EMBL" id="MCH7321179.1"/>
    </source>
</evidence>
<dbReference type="Gene3D" id="3.30.450.40">
    <property type="match status" value="1"/>
</dbReference>
<feature type="modified residue" description="4-aspartylphosphate" evidence="12">
    <location>
        <position position="865"/>
    </location>
</feature>
<dbReference type="PANTHER" id="PTHR43547:SF2">
    <property type="entry name" value="HYBRID SIGNAL TRANSDUCTION HISTIDINE KINASE C"/>
    <property type="match status" value="1"/>
</dbReference>
<evidence type="ECO:0000256" key="7">
    <source>
        <dbReference type="ARBA" id="ARBA00022741"/>
    </source>
</evidence>
<protein>
    <recommendedName>
        <fullName evidence="3">histidine kinase</fullName>
        <ecNumber evidence="3">2.7.13.3</ecNumber>
    </recommendedName>
</protein>
<dbReference type="EC" id="2.7.13.3" evidence="3"/>
<dbReference type="Gene3D" id="3.40.50.2300">
    <property type="match status" value="1"/>
</dbReference>
<dbReference type="InterPro" id="IPR003661">
    <property type="entry name" value="HisK_dim/P_dom"/>
</dbReference>
<evidence type="ECO:0000256" key="1">
    <source>
        <dbReference type="ARBA" id="ARBA00000085"/>
    </source>
</evidence>
<comment type="subcellular location">
    <subcellularLocation>
        <location evidence="2">Cell membrane</location>
        <topology evidence="2">Multi-pass membrane protein</topology>
    </subcellularLocation>
</comment>
<dbReference type="SUPFAM" id="SSF55874">
    <property type="entry name" value="ATPase domain of HSP90 chaperone/DNA topoisomerase II/histidine kinase"/>
    <property type="match status" value="1"/>
</dbReference>
<dbReference type="Gene3D" id="3.30.450.20">
    <property type="entry name" value="PAS domain"/>
    <property type="match status" value="1"/>
</dbReference>
<evidence type="ECO:0000256" key="13">
    <source>
        <dbReference type="SAM" id="Coils"/>
    </source>
</evidence>
<dbReference type="SMART" id="SM00387">
    <property type="entry name" value="HATPase_c"/>
    <property type="match status" value="1"/>
</dbReference>
<keyword evidence="9 18" id="KW-0067">ATP-binding</keyword>
<dbReference type="InterPro" id="IPR004358">
    <property type="entry name" value="Sig_transdc_His_kin-like_C"/>
</dbReference>
<comment type="caution">
    <text evidence="18">The sequence shown here is derived from an EMBL/GenBank/DDBJ whole genome shotgun (WGS) entry which is preliminary data.</text>
</comment>
<feature type="domain" description="Histidine kinase" evidence="15">
    <location>
        <begin position="582"/>
        <end position="796"/>
    </location>
</feature>
<dbReference type="CDD" id="cd00082">
    <property type="entry name" value="HisKA"/>
    <property type="match status" value="1"/>
</dbReference>
<dbReference type="InterPro" id="IPR003594">
    <property type="entry name" value="HATPase_dom"/>
</dbReference>
<evidence type="ECO:0000256" key="4">
    <source>
        <dbReference type="ARBA" id="ARBA00022475"/>
    </source>
</evidence>
<dbReference type="SMART" id="SM00448">
    <property type="entry name" value="REC"/>
    <property type="match status" value="1"/>
</dbReference>
<keyword evidence="13" id="KW-0175">Coiled coil</keyword>
<evidence type="ECO:0000256" key="5">
    <source>
        <dbReference type="ARBA" id="ARBA00022553"/>
    </source>
</evidence>
<dbReference type="SUPFAM" id="SSF47384">
    <property type="entry name" value="Homodimeric domain of signal transducing histidine kinase"/>
    <property type="match status" value="1"/>
</dbReference>
<evidence type="ECO:0000313" key="19">
    <source>
        <dbReference type="Proteomes" id="UP001316087"/>
    </source>
</evidence>
<dbReference type="SUPFAM" id="SSF158472">
    <property type="entry name" value="HAMP domain-like"/>
    <property type="match status" value="1"/>
</dbReference>
<keyword evidence="11 14" id="KW-0472">Membrane</keyword>
<feature type="transmembrane region" description="Helical" evidence="14">
    <location>
        <begin position="189"/>
        <end position="208"/>
    </location>
</feature>
<dbReference type="SUPFAM" id="SSF55785">
    <property type="entry name" value="PYP-like sensor domain (PAS domain)"/>
    <property type="match status" value="1"/>
</dbReference>
<feature type="domain" description="Response regulatory" evidence="16">
    <location>
        <begin position="816"/>
        <end position="931"/>
    </location>
</feature>
<dbReference type="InterPro" id="IPR036097">
    <property type="entry name" value="HisK_dim/P_sf"/>
</dbReference>
<dbReference type="InterPro" id="IPR005467">
    <property type="entry name" value="His_kinase_dom"/>
</dbReference>
<evidence type="ECO:0000259" key="17">
    <source>
        <dbReference type="PROSITE" id="PS50885"/>
    </source>
</evidence>
<dbReference type="InterPro" id="IPR001789">
    <property type="entry name" value="Sig_transdc_resp-reg_receiver"/>
</dbReference>
<dbReference type="Proteomes" id="UP001316087">
    <property type="component" value="Unassembled WGS sequence"/>
</dbReference>
<keyword evidence="10" id="KW-0902">Two-component regulatory system</keyword>
<keyword evidence="14" id="KW-0812">Transmembrane</keyword>
<reference evidence="18 19" key="1">
    <citation type="submission" date="2022-03" db="EMBL/GenBank/DDBJ databases">
        <authorList>
            <person name="Jo J.-H."/>
            <person name="Im W.-T."/>
        </authorList>
    </citation>
    <scope>NUCLEOTIDE SEQUENCE [LARGE SCALE GENOMIC DNA]</scope>
    <source>
        <strain evidence="18 19">MA9</strain>
    </source>
</reference>
<comment type="catalytic activity">
    <reaction evidence="1">
        <text>ATP + protein L-histidine = ADP + protein N-phospho-L-histidine.</text>
        <dbReference type="EC" id="2.7.13.3"/>
    </reaction>
</comment>
<evidence type="ECO:0000256" key="10">
    <source>
        <dbReference type="ARBA" id="ARBA00023012"/>
    </source>
</evidence>
<gene>
    <name evidence="18" type="ORF">LZ480_04675</name>
</gene>
<dbReference type="InterPro" id="IPR035965">
    <property type="entry name" value="PAS-like_dom_sf"/>
</dbReference>
<dbReference type="SMART" id="SM00388">
    <property type="entry name" value="HisKA"/>
    <property type="match status" value="1"/>
</dbReference>
<keyword evidence="7" id="KW-0547">Nucleotide-binding</keyword>
<dbReference type="InterPro" id="IPR011006">
    <property type="entry name" value="CheY-like_superfamily"/>
</dbReference>
<sequence length="938" mass="107805">MSNSFPLLEKNIRNQFIKMLVTLVIIFSVIMIIFVLYVKSTNDQLKEEIESVSEKAQIVDGLAKSYNGIIFRARGYYAFQNPQELELMNENIAAFESYLNQFSMLHLTDEEKKLYGELVKFNENYQAVILPNALSYVDDNDYESLRKLSNDGANDLINQFISYTNTYDKNTKVNLNNLYSTAVKKAQQFTLISILLGILIVLFVAIIMRRVLFNLIQPIEQLTDATNELASGRFIDLGDLVKKEDELGILANSFYKMTLSIQEKEEVLTTQNEELVAQQDELQGNQEQLQRSLDQLQKYNELNHVLTFTLDKEQLLKNLHNYLTDIYSFDTSILYFIDSHIYVSKGLSEQTAEQLVSNFNIDKQVRLQEEKSFIITREIPVNAQEIAQSHYCCYDLYSSIFNSEGQLVAVLMATREGYPFTKQELVELNGLMNRVSIAFERIHMYEEVERSRQLNQNIIDTVNEGIQLVSVAGEVVLNNKALSTIIDSHNDENDSQHVSLKHLQEICDQPDELAQFFTESIVEDFTDTRTFRYSISQNTQLFIEVYATCVYKDDEKMGTMFVHRDITKEYEIDQMKSELVSTVSHELRTPLSSVLGFTELLLAKEVKPERQKKYIETIHKEAVRLTNLINDFLDLQRMESGKQQYTMQQLSVDELAIDIVNRFRHEQKHHVHLIDKAKYVNILGDQERLVQLFINLIGNAIKFSPAGGDVTITLENINHMLQISIKDQGIGIPKLEIPKLFQKFKRIDNTSRRKIGGTGLGLSISREIIKKHGGDIWLESEEGNGTTVIFNLPLNQKNTLNTSFEENDFDIQTGLNVMIIEDDLSLALLLSEELKSKGFTVIYHDNPKRAFEEALQTPLVAIIIDLMLGDDINGWDLIAQLKERDETKNIPILVSSALDETREYVDKYKVDKYFTKPYPPEELSKTLVTILSQSNEIS</sequence>
<feature type="coiled-coil region" evidence="13">
    <location>
        <begin position="261"/>
        <end position="302"/>
    </location>
</feature>
<dbReference type="Pfam" id="PF02518">
    <property type="entry name" value="HATPase_c"/>
    <property type="match status" value="1"/>
</dbReference>
<dbReference type="Gene3D" id="6.10.340.10">
    <property type="match status" value="1"/>
</dbReference>
<feature type="transmembrane region" description="Helical" evidence="14">
    <location>
        <begin position="16"/>
        <end position="38"/>
    </location>
</feature>
<proteinExistence type="predicted"/>
<evidence type="ECO:0000256" key="14">
    <source>
        <dbReference type="SAM" id="Phobius"/>
    </source>
</evidence>
<dbReference type="Pfam" id="PF00072">
    <property type="entry name" value="Response_reg"/>
    <property type="match status" value="1"/>
</dbReference>
<dbReference type="Pfam" id="PF00512">
    <property type="entry name" value="HisKA"/>
    <property type="match status" value="1"/>
</dbReference>
<dbReference type="EMBL" id="JAKZFC010000001">
    <property type="protein sequence ID" value="MCH7321179.1"/>
    <property type="molecule type" value="Genomic_DNA"/>
</dbReference>
<evidence type="ECO:0000256" key="3">
    <source>
        <dbReference type="ARBA" id="ARBA00012438"/>
    </source>
</evidence>
<dbReference type="SUPFAM" id="SSF52172">
    <property type="entry name" value="CheY-like"/>
    <property type="match status" value="1"/>
</dbReference>
<dbReference type="InterPro" id="IPR003660">
    <property type="entry name" value="HAMP_dom"/>
</dbReference>
<evidence type="ECO:0000256" key="2">
    <source>
        <dbReference type="ARBA" id="ARBA00004651"/>
    </source>
</evidence>
<dbReference type="PRINTS" id="PR00344">
    <property type="entry name" value="BCTRLSENSOR"/>
</dbReference>
<evidence type="ECO:0000259" key="15">
    <source>
        <dbReference type="PROSITE" id="PS50109"/>
    </source>
</evidence>
<evidence type="ECO:0000256" key="11">
    <source>
        <dbReference type="ARBA" id="ARBA00023136"/>
    </source>
</evidence>
<name>A0ABS9UA24_9BACL</name>
<dbReference type="CDD" id="cd06225">
    <property type="entry name" value="HAMP"/>
    <property type="match status" value="1"/>
</dbReference>
<dbReference type="RefSeq" id="WP_241368213.1">
    <property type="nucleotide sequence ID" value="NZ_JAKZFC010000001.1"/>
</dbReference>
<dbReference type="PROSITE" id="PS50110">
    <property type="entry name" value="RESPONSE_REGULATORY"/>
    <property type="match status" value="1"/>
</dbReference>